<gene>
    <name evidence="2" type="ORF">EBB06_05515</name>
</gene>
<dbReference type="Proteomes" id="UP000290682">
    <property type="component" value="Unassembled WGS sequence"/>
</dbReference>
<name>A0ABY0FEA1_9NEIS</name>
<evidence type="ECO:0000313" key="2">
    <source>
        <dbReference type="EMBL" id="RXZ44557.1"/>
    </source>
</evidence>
<evidence type="ECO:0000313" key="3">
    <source>
        <dbReference type="Proteomes" id="UP000290682"/>
    </source>
</evidence>
<comment type="caution">
    <text evidence="2">The sequence shown here is derived from an EMBL/GenBank/DDBJ whole genome shotgun (WGS) entry which is preliminary data.</text>
</comment>
<feature type="chain" id="PRO_5047546685" description="DUF5666 domain-containing protein" evidence="1">
    <location>
        <begin position="24"/>
        <end position="198"/>
    </location>
</feature>
<accession>A0ABY0FEA1</accession>
<keyword evidence="3" id="KW-1185">Reference proteome</keyword>
<dbReference type="EMBL" id="REGR01000003">
    <property type="protein sequence ID" value="RXZ44557.1"/>
    <property type="molecule type" value="Genomic_DNA"/>
</dbReference>
<dbReference type="RefSeq" id="WP_129212108.1">
    <property type="nucleotide sequence ID" value="NZ_REGR01000003.1"/>
</dbReference>
<keyword evidence="1" id="KW-0732">Signal</keyword>
<proteinExistence type="predicted"/>
<feature type="signal peptide" evidence="1">
    <location>
        <begin position="1"/>
        <end position="23"/>
    </location>
</feature>
<reference evidence="2 3" key="1">
    <citation type="submission" date="2018-10" db="EMBL/GenBank/DDBJ databases">
        <title>Draft genome of Fastidiocella sp. strain 375T, a bacterium isolated from a karstic cave dripping water.</title>
        <authorList>
            <person name="Coelho C."/>
            <person name="Verissimo A."/>
            <person name="Tiago I."/>
        </authorList>
    </citation>
    <scope>NUCLEOTIDE SEQUENCE [LARGE SCALE GENOMIC DNA]</scope>
    <source>
        <strain evidence="2 3">CAVE-375</strain>
    </source>
</reference>
<protein>
    <recommendedName>
        <fullName evidence="4">DUF5666 domain-containing protein</fullName>
    </recommendedName>
</protein>
<organism evidence="2 3">
    <name type="scientific">Crenobacter cavernae</name>
    <dbReference type="NCBI Taxonomy" id="2290923"/>
    <lineage>
        <taxon>Bacteria</taxon>
        <taxon>Pseudomonadati</taxon>
        <taxon>Pseudomonadota</taxon>
        <taxon>Betaproteobacteria</taxon>
        <taxon>Neisseriales</taxon>
        <taxon>Neisseriaceae</taxon>
        <taxon>Crenobacter</taxon>
    </lineage>
</organism>
<sequence length="198" mass="21066">MQKFLKFGAVTLFALCASSAVLAAEPAKNPAPAKGVLEVGVKQAVFSVKAIDLDERLVTIGDADGNKRVVAVGKDVKNLDKLQVGQKVRITGSEALLVALHPAPGAASTAKEVVEKTTQTLQPGKPNLKVERTVTQSVTVEAVDLKRHVVTLKTRTGEIERFKVRTPALQAKLKNLKAGDVLDVGYRRAVAVKVLPTT</sequence>
<evidence type="ECO:0008006" key="4">
    <source>
        <dbReference type="Google" id="ProtNLM"/>
    </source>
</evidence>
<evidence type="ECO:0000256" key="1">
    <source>
        <dbReference type="SAM" id="SignalP"/>
    </source>
</evidence>